<reference evidence="1" key="1">
    <citation type="submission" date="2022-05" db="EMBL/GenBank/DDBJ databases">
        <title>Complete genome sequence of toluene-degrading Gulosibacter sediminis strain ACHW.36C.</title>
        <authorList>
            <person name="Wai A.C."/>
            <person name="Lai G.K."/>
            <person name="Griffin S.D."/>
            <person name="Leung F.C."/>
        </authorList>
    </citation>
    <scope>NUCLEOTIDE SEQUENCE [LARGE SCALE GENOMIC DNA]</scope>
    <source>
        <strain evidence="1">ACHW.36C</strain>
    </source>
</reference>
<proteinExistence type="predicted"/>
<organism evidence="1">
    <name type="scientific">Gulosibacter sediminis</name>
    <dbReference type="NCBI Taxonomy" id="1729695"/>
    <lineage>
        <taxon>Bacteria</taxon>
        <taxon>Bacillati</taxon>
        <taxon>Actinomycetota</taxon>
        <taxon>Actinomycetes</taxon>
        <taxon>Micrococcales</taxon>
        <taxon>Microbacteriaceae</taxon>
        <taxon>Gulosibacter</taxon>
    </lineage>
</organism>
<sequence>MRNSRRLFAASAALVGIVLLSGCVFTPFFSEIFYEGPTSTPDYTDPVDFGFTESPTPTP</sequence>
<accession>A0ABY4MZ61</accession>
<dbReference type="EMBL" id="CP097160">
    <property type="protein sequence ID" value="UQN15357.1"/>
    <property type="molecule type" value="Genomic_DNA"/>
</dbReference>
<name>A0ABY4MZ61_9MICO</name>
<gene>
    <name evidence="1" type="ORF">M3M28_02505</name>
</gene>
<dbReference type="PROSITE" id="PS51257">
    <property type="entry name" value="PROKAR_LIPOPROTEIN"/>
    <property type="match status" value="1"/>
</dbReference>
<evidence type="ECO:0000313" key="1">
    <source>
        <dbReference type="EMBL" id="UQN15357.1"/>
    </source>
</evidence>
<protein>
    <submittedName>
        <fullName evidence="1">Uncharacterized protein</fullName>
    </submittedName>
</protein>